<dbReference type="InterPro" id="IPR023296">
    <property type="entry name" value="Glyco_hydro_beta-prop_sf"/>
</dbReference>
<evidence type="ECO:0000313" key="2">
    <source>
        <dbReference type="Proteomes" id="UP000273143"/>
    </source>
</evidence>
<dbReference type="PANTHER" id="PTHR35279:SF1">
    <property type="entry name" value="ARABINANASE_LEVANSUCRASE_INVERTASE"/>
    <property type="match status" value="1"/>
</dbReference>
<organism evidence="1 2">
    <name type="scientific">Entomomonas moraniae</name>
    <dbReference type="NCBI Taxonomy" id="2213226"/>
    <lineage>
        <taxon>Bacteria</taxon>
        <taxon>Pseudomonadati</taxon>
        <taxon>Pseudomonadota</taxon>
        <taxon>Gammaproteobacteria</taxon>
        <taxon>Pseudomonadales</taxon>
        <taxon>Pseudomonadaceae</taxon>
        <taxon>Entomomonas</taxon>
    </lineage>
</organism>
<sequence length="306" mass="34915">MKWEKKGLIYCPQGIHGWDVKGFLTPNPFLLNDDVIRVYGSIRDNNGAGRIGYVDVDAKNPKNIIAISEKPVLDLGEKGAFDDSDVILGDVIRVDNKVYMYYVGFQLVHKVKFLAFSGLAISVDNGQTFNRYSKCPIMDRADNALYIRAIHSVLKEGNTFKIWYSVGNDWQVINNVLYPKYDIRYTESDDGINFNDNVGVSCILPNEQEYRIGRPRVRKIDHGYEMRYTSDTYEKEYKAGYAESSDGTHWERMDHKSALQPSESGWDGEMACYPVIIKAQNKTYMFYDGNGMGETGFGYAELLENK</sequence>
<dbReference type="PANTHER" id="PTHR35279">
    <property type="match status" value="1"/>
</dbReference>
<dbReference type="Proteomes" id="UP000273143">
    <property type="component" value="Chromosome"/>
</dbReference>
<proteinExistence type="predicted"/>
<dbReference type="AlphaFoldDB" id="A0A3S9XB00"/>
<dbReference type="Gene3D" id="2.115.10.20">
    <property type="entry name" value="Glycosyl hydrolase domain, family 43"/>
    <property type="match status" value="2"/>
</dbReference>
<dbReference type="SUPFAM" id="SSF75005">
    <property type="entry name" value="Arabinanase/levansucrase/invertase"/>
    <property type="match status" value="1"/>
</dbReference>
<keyword evidence="2" id="KW-1185">Reference proteome</keyword>
<dbReference type="KEGG" id="emo:DM558_02045"/>
<gene>
    <name evidence="1" type="ORF">DM558_02045</name>
</gene>
<dbReference type="RefSeq" id="WP_127161825.1">
    <property type="nucleotide sequence ID" value="NZ_CP029822.1"/>
</dbReference>
<evidence type="ECO:0000313" key="1">
    <source>
        <dbReference type="EMBL" id="AZS49633.1"/>
    </source>
</evidence>
<name>A0A3S9XB00_9GAMM</name>
<dbReference type="EMBL" id="CP029822">
    <property type="protein sequence ID" value="AZS49633.1"/>
    <property type="molecule type" value="Genomic_DNA"/>
</dbReference>
<reference evidence="2" key="1">
    <citation type="submission" date="2018-06" db="EMBL/GenBank/DDBJ databases">
        <title>Complete genome of Pseudomonas insecticola strain QZS01.</title>
        <authorList>
            <person name="Wang J."/>
            <person name="Su Q."/>
        </authorList>
    </citation>
    <scope>NUCLEOTIDE SEQUENCE [LARGE SCALE GENOMIC DNA]</scope>
    <source>
        <strain evidence="2">QZS01</strain>
    </source>
</reference>
<protein>
    <submittedName>
        <fullName evidence="1">Uncharacterized protein</fullName>
    </submittedName>
</protein>
<accession>A0A3S9XB00</accession>